<dbReference type="VEuPathDB" id="TrichDB:TVAG_057370"/>
<accession>A2F8L5</accession>
<dbReference type="Proteomes" id="UP000001542">
    <property type="component" value="Unassembled WGS sequence"/>
</dbReference>
<dbReference type="Pfam" id="PF00232">
    <property type="entry name" value="Glyco_hydro_1"/>
    <property type="match status" value="1"/>
</dbReference>
<keyword evidence="2 5" id="KW-0378">Hydrolase</keyword>
<dbReference type="InterPro" id="IPR033132">
    <property type="entry name" value="GH_1_N_CS"/>
</dbReference>
<dbReference type="InterPro" id="IPR017853">
    <property type="entry name" value="GH"/>
</dbReference>
<dbReference type="PANTHER" id="PTHR10353:SF209">
    <property type="entry name" value="GALACTOLIPID GALACTOSYLTRANSFERASE SFR2, CHLOROPLASTIC"/>
    <property type="match status" value="1"/>
</dbReference>
<dbReference type="PROSITE" id="PS00653">
    <property type="entry name" value="GLYCOSYL_HYDROL_F1_2"/>
    <property type="match status" value="1"/>
</dbReference>
<dbReference type="PRINTS" id="PR00131">
    <property type="entry name" value="GLHYDRLASE1"/>
</dbReference>
<dbReference type="SMR" id="A2F8L5"/>
<dbReference type="OMA" id="GIECANV"/>
<dbReference type="eggNOG" id="KOG0626">
    <property type="taxonomic scope" value="Eukaryota"/>
</dbReference>
<keyword evidence="6" id="KW-1185">Reference proteome</keyword>
<evidence type="ECO:0000256" key="1">
    <source>
        <dbReference type="ARBA" id="ARBA00010838"/>
    </source>
</evidence>
<dbReference type="GO" id="GO:0005975">
    <property type="term" value="P:carbohydrate metabolic process"/>
    <property type="evidence" value="ECO:0007669"/>
    <property type="project" value="InterPro"/>
</dbReference>
<dbReference type="VEuPathDB" id="TrichDB:TVAGG3_0084570"/>
<organism evidence="5 6">
    <name type="scientific">Trichomonas vaginalis (strain ATCC PRA-98 / G3)</name>
    <dbReference type="NCBI Taxonomy" id="412133"/>
    <lineage>
        <taxon>Eukaryota</taxon>
        <taxon>Metamonada</taxon>
        <taxon>Parabasalia</taxon>
        <taxon>Trichomonadida</taxon>
        <taxon>Trichomonadidae</taxon>
        <taxon>Trichomonas</taxon>
    </lineage>
</organism>
<dbReference type="InterPro" id="IPR001360">
    <property type="entry name" value="Glyco_hydro_1"/>
</dbReference>
<dbReference type="InParanoid" id="A2F8L5"/>
<comment type="similarity">
    <text evidence="1 4">Belongs to the glycosyl hydrolase 1 family.</text>
</comment>
<dbReference type="EMBL" id="DS113663">
    <property type="protein sequence ID" value="EAX98747.1"/>
    <property type="molecule type" value="Genomic_DNA"/>
</dbReference>
<dbReference type="RefSeq" id="XP_001311677.1">
    <property type="nucleotide sequence ID" value="XM_001311676.1"/>
</dbReference>
<dbReference type="STRING" id="5722.A2F8L5"/>
<dbReference type="PANTHER" id="PTHR10353">
    <property type="entry name" value="GLYCOSYL HYDROLASE"/>
    <property type="match status" value="1"/>
</dbReference>
<name>A2F8L5_TRIV3</name>
<sequence>MILALVKRHIPPTAPLEDLPEEEIKQLKFSKDFYFGTASSAYQVEDTKEESNWTRFSHQFNREGERKAPDHENACKAFENFDNDLQIMKDSKFNCYRFGLSWSDIEPKHGEFNDSYMQNYIEQCDKLTAQGIEPMITLFHFEYPGWIEDEKGLLSQNFHQYFIEFVEYTVTKLKGHCKYFFTINEPMSVSLMGYLGGAFPPGYKMKFRKSFLAVSKMLFCHLSAYKLIHQIIPESKVSIVNQLVLCYPKHKWSIIENALASAVNSFLNRPYMEALTTGVLQFRPLGIRLFKQQIVGLPESQDFISVNHYTSIYITMDPRDWNEFPMANRRPNKDVPLSDFSWSLIPSSLESAVRWVDKEWNPHHLPIFVTEHGLSDRDDLHRGWFTTQSLGYLKHAIDYGIPVMGYIHWSLLDNYEWNEGYKQHFGLVKVDFQSQERTPQKSLQMYKEIIERSV</sequence>
<evidence type="ECO:0000256" key="2">
    <source>
        <dbReference type="ARBA" id="ARBA00022801"/>
    </source>
</evidence>
<dbReference type="Gene3D" id="3.20.20.80">
    <property type="entry name" value="Glycosidases"/>
    <property type="match status" value="1"/>
</dbReference>
<evidence type="ECO:0000313" key="5">
    <source>
        <dbReference type="EMBL" id="EAX98747.1"/>
    </source>
</evidence>
<reference evidence="5" key="1">
    <citation type="submission" date="2006-10" db="EMBL/GenBank/DDBJ databases">
        <authorList>
            <person name="Amadeo P."/>
            <person name="Zhao Q."/>
            <person name="Wortman J."/>
            <person name="Fraser-Liggett C."/>
            <person name="Carlton J."/>
        </authorList>
    </citation>
    <scope>NUCLEOTIDE SEQUENCE</scope>
    <source>
        <strain evidence="5">G3</strain>
    </source>
</reference>
<evidence type="ECO:0000256" key="4">
    <source>
        <dbReference type="RuleBase" id="RU003690"/>
    </source>
</evidence>
<protein>
    <submittedName>
        <fullName evidence="5">Glycosyl hydrolase family 1 protein</fullName>
    </submittedName>
</protein>
<dbReference type="OrthoDB" id="65569at2759"/>
<dbReference type="KEGG" id="tva:4756548"/>
<keyword evidence="3" id="KW-0326">Glycosidase</keyword>
<dbReference type="AlphaFoldDB" id="A2F8L5"/>
<reference evidence="5" key="2">
    <citation type="journal article" date="2007" name="Science">
        <title>Draft genome sequence of the sexually transmitted pathogen Trichomonas vaginalis.</title>
        <authorList>
            <person name="Carlton J.M."/>
            <person name="Hirt R.P."/>
            <person name="Silva J.C."/>
            <person name="Delcher A.L."/>
            <person name="Schatz M."/>
            <person name="Zhao Q."/>
            <person name="Wortman J.R."/>
            <person name="Bidwell S.L."/>
            <person name="Alsmark U.C.M."/>
            <person name="Besteiro S."/>
            <person name="Sicheritz-Ponten T."/>
            <person name="Noel C.J."/>
            <person name="Dacks J.B."/>
            <person name="Foster P.G."/>
            <person name="Simillion C."/>
            <person name="Van de Peer Y."/>
            <person name="Miranda-Saavedra D."/>
            <person name="Barton G.J."/>
            <person name="Westrop G.D."/>
            <person name="Mueller S."/>
            <person name="Dessi D."/>
            <person name="Fiori P.L."/>
            <person name="Ren Q."/>
            <person name="Paulsen I."/>
            <person name="Zhang H."/>
            <person name="Bastida-Corcuera F.D."/>
            <person name="Simoes-Barbosa A."/>
            <person name="Brown M.T."/>
            <person name="Hayes R.D."/>
            <person name="Mukherjee M."/>
            <person name="Okumura C.Y."/>
            <person name="Schneider R."/>
            <person name="Smith A.J."/>
            <person name="Vanacova S."/>
            <person name="Villalvazo M."/>
            <person name="Haas B.J."/>
            <person name="Pertea M."/>
            <person name="Feldblyum T.V."/>
            <person name="Utterback T.R."/>
            <person name="Shu C.L."/>
            <person name="Osoegawa K."/>
            <person name="de Jong P.J."/>
            <person name="Hrdy I."/>
            <person name="Horvathova L."/>
            <person name="Zubacova Z."/>
            <person name="Dolezal P."/>
            <person name="Malik S.B."/>
            <person name="Logsdon J.M. Jr."/>
            <person name="Henze K."/>
            <person name="Gupta A."/>
            <person name="Wang C.C."/>
            <person name="Dunne R.L."/>
            <person name="Upcroft J.A."/>
            <person name="Upcroft P."/>
            <person name="White O."/>
            <person name="Salzberg S.L."/>
            <person name="Tang P."/>
            <person name="Chiu C.-H."/>
            <person name="Lee Y.-S."/>
            <person name="Embley T.M."/>
            <person name="Coombs G.H."/>
            <person name="Mottram J.C."/>
            <person name="Tachezy J."/>
            <person name="Fraser-Liggett C.M."/>
            <person name="Johnson P.J."/>
        </authorList>
    </citation>
    <scope>NUCLEOTIDE SEQUENCE [LARGE SCALE GENOMIC DNA]</scope>
    <source>
        <strain evidence="5">G3</strain>
    </source>
</reference>
<evidence type="ECO:0000313" key="6">
    <source>
        <dbReference type="Proteomes" id="UP000001542"/>
    </source>
</evidence>
<evidence type="ECO:0000256" key="3">
    <source>
        <dbReference type="ARBA" id="ARBA00023295"/>
    </source>
</evidence>
<dbReference type="SUPFAM" id="SSF51445">
    <property type="entry name" value="(Trans)glycosidases"/>
    <property type="match status" value="1"/>
</dbReference>
<dbReference type="GO" id="GO:0008378">
    <property type="term" value="F:galactosyltransferase activity"/>
    <property type="evidence" value="ECO:0000318"/>
    <property type="project" value="GO_Central"/>
</dbReference>
<proteinExistence type="inferred from homology"/>
<dbReference type="GO" id="GO:0004553">
    <property type="term" value="F:hydrolase activity, hydrolyzing O-glycosyl compounds"/>
    <property type="evidence" value="ECO:0007669"/>
    <property type="project" value="InterPro"/>
</dbReference>
<gene>
    <name evidence="5" type="ORF">TVAG_057370</name>
</gene>